<dbReference type="Proteomes" id="UP001188597">
    <property type="component" value="Unassembled WGS sequence"/>
</dbReference>
<comment type="caution">
    <text evidence="1">The sequence shown here is derived from an EMBL/GenBank/DDBJ whole genome shotgun (WGS) entry which is preliminary data.</text>
</comment>
<name>A0AA89BJJ6_9ASTE</name>
<gene>
    <name evidence="1" type="ORF">RJ639_002107</name>
</gene>
<reference evidence="1" key="1">
    <citation type="submission" date="2022-12" db="EMBL/GenBank/DDBJ databases">
        <title>Draft genome assemblies for two species of Escallonia (Escalloniales).</title>
        <authorList>
            <person name="Chanderbali A."/>
            <person name="Dervinis C."/>
            <person name="Anghel I."/>
            <person name="Soltis D."/>
            <person name="Soltis P."/>
            <person name="Zapata F."/>
        </authorList>
    </citation>
    <scope>NUCLEOTIDE SEQUENCE</scope>
    <source>
        <strain evidence="1">UCBG64.0493</strain>
        <tissue evidence="1">Leaf</tissue>
    </source>
</reference>
<accession>A0AA89BJJ6</accession>
<dbReference type="EMBL" id="JAVXUP010000005">
    <property type="protein sequence ID" value="KAK3043528.1"/>
    <property type="molecule type" value="Genomic_DNA"/>
</dbReference>
<evidence type="ECO:0000313" key="2">
    <source>
        <dbReference type="Proteomes" id="UP001188597"/>
    </source>
</evidence>
<dbReference type="AlphaFoldDB" id="A0AA89BJJ6"/>
<proteinExistence type="predicted"/>
<sequence length="96" mass="10870">MGPLKALVPQISQTEPYITIKTEISWFFDTNKTHHRNHHTLGPRLDGHAMKNDCINGEPWAKPKEDTPLEPLAGSLEPLLGRRFSHFVQNKENSGT</sequence>
<protein>
    <submittedName>
        <fullName evidence="1">Uncharacterized protein</fullName>
    </submittedName>
</protein>
<organism evidence="1 2">
    <name type="scientific">Escallonia herrerae</name>
    <dbReference type="NCBI Taxonomy" id="1293975"/>
    <lineage>
        <taxon>Eukaryota</taxon>
        <taxon>Viridiplantae</taxon>
        <taxon>Streptophyta</taxon>
        <taxon>Embryophyta</taxon>
        <taxon>Tracheophyta</taxon>
        <taxon>Spermatophyta</taxon>
        <taxon>Magnoliopsida</taxon>
        <taxon>eudicotyledons</taxon>
        <taxon>Gunneridae</taxon>
        <taxon>Pentapetalae</taxon>
        <taxon>asterids</taxon>
        <taxon>campanulids</taxon>
        <taxon>Escalloniales</taxon>
        <taxon>Escalloniaceae</taxon>
        <taxon>Escallonia</taxon>
    </lineage>
</organism>
<evidence type="ECO:0000313" key="1">
    <source>
        <dbReference type="EMBL" id="KAK3043528.1"/>
    </source>
</evidence>
<keyword evidence="2" id="KW-1185">Reference proteome</keyword>